<organism evidence="2 3">
    <name type="scientific">Polyangium jinanense</name>
    <dbReference type="NCBI Taxonomy" id="2829994"/>
    <lineage>
        <taxon>Bacteria</taxon>
        <taxon>Pseudomonadati</taxon>
        <taxon>Myxococcota</taxon>
        <taxon>Polyangia</taxon>
        <taxon>Polyangiales</taxon>
        <taxon>Polyangiaceae</taxon>
        <taxon>Polyangium</taxon>
    </lineage>
</organism>
<evidence type="ECO:0000313" key="2">
    <source>
        <dbReference type="EMBL" id="MDC3987956.1"/>
    </source>
</evidence>
<feature type="compositionally biased region" description="Low complexity" evidence="1">
    <location>
        <begin position="23"/>
        <end position="41"/>
    </location>
</feature>
<evidence type="ECO:0000256" key="1">
    <source>
        <dbReference type="SAM" id="MobiDB-lite"/>
    </source>
</evidence>
<dbReference type="RefSeq" id="WP_272427592.1">
    <property type="nucleotide sequence ID" value="NZ_JAGTJJ010000061.1"/>
</dbReference>
<proteinExistence type="predicted"/>
<evidence type="ECO:0000313" key="3">
    <source>
        <dbReference type="Proteomes" id="UP001151081"/>
    </source>
</evidence>
<accession>A0A9X3XH20</accession>
<protein>
    <submittedName>
        <fullName evidence="2">Uncharacterized protein</fullName>
    </submittedName>
</protein>
<dbReference type="AlphaFoldDB" id="A0A9X3XH20"/>
<dbReference type="Proteomes" id="UP001151081">
    <property type="component" value="Unassembled WGS sequence"/>
</dbReference>
<name>A0A9X3XH20_9BACT</name>
<sequence>MLVRWIVAPAGCGAPPPAPPPHRAAATASAPAPAPASASAPAPAPAPPPKSARAEAAERILYLATHLRTTELREACPETLAEAPRVRCLLSLRYADNAASKKLALDLYEETGSLAGLLPEEETEGGRGQRVSG</sequence>
<gene>
    <name evidence="2" type="ORF">KEG57_46250</name>
</gene>
<feature type="region of interest" description="Disordered" evidence="1">
    <location>
        <begin position="11"/>
        <end position="54"/>
    </location>
</feature>
<dbReference type="EMBL" id="JAGTJJ010000061">
    <property type="protein sequence ID" value="MDC3987956.1"/>
    <property type="molecule type" value="Genomic_DNA"/>
</dbReference>
<reference evidence="2 3" key="1">
    <citation type="submission" date="2021-04" db="EMBL/GenBank/DDBJ databases">
        <title>Genome analysis of Polyangium sp.</title>
        <authorList>
            <person name="Li Y."/>
            <person name="Wang J."/>
        </authorList>
    </citation>
    <scope>NUCLEOTIDE SEQUENCE [LARGE SCALE GENOMIC DNA]</scope>
    <source>
        <strain evidence="2 3">SDU14</strain>
    </source>
</reference>
<keyword evidence="3" id="KW-1185">Reference proteome</keyword>
<comment type="caution">
    <text evidence="2">The sequence shown here is derived from an EMBL/GenBank/DDBJ whole genome shotgun (WGS) entry which is preliminary data.</text>
</comment>